<protein>
    <submittedName>
        <fullName evidence="1">Uncharacterized protein</fullName>
    </submittedName>
</protein>
<comment type="caution">
    <text evidence="1">The sequence shown here is derived from an EMBL/GenBank/DDBJ whole genome shotgun (WGS) entry which is preliminary data.</text>
</comment>
<evidence type="ECO:0000313" key="1">
    <source>
        <dbReference type="EMBL" id="MEJ8655293.1"/>
    </source>
</evidence>
<accession>A0ACC6QAK1</accession>
<evidence type="ECO:0000313" key="2">
    <source>
        <dbReference type="Proteomes" id="UP001375539"/>
    </source>
</evidence>
<dbReference type="Proteomes" id="UP001375539">
    <property type="component" value="Unassembled WGS sequence"/>
</dbReference>
<name>A0ACC6QAK1_9ACTN</name>
<sequence>MTRHRHSTRGPAILTALAMAALAAGGGTAYADDDIETLTARQISAKAREALLGATSVHITSKGDLGRPGAPDELDLTLDRAGNCAGSVSMGESGSVEVIKRGTTVWLKPDAAFWKNHVPGAGEAAEAIVGDRYVRGSTEDSMLKGMAEVCDLDTFVNRLTGAPESDVVLTKGKKAEINDVDAIPLTGERSGRTITLYVATEGKPYPVRLVVKGAGAAEATVDFSAYDTPVPAGTPPADESIDLSTLMG</sequence>
<reference evidence="1" key="1">
    <citation type="submission" date="2024-03" db="EMBL/GenBank/DDBJ databases">
        <title>Novel Streptomyces species of biotechnological and ecological value are a feature of Machair soil.</title>
        <authorList>
            <person name="Prole J.R."/>
            <person name="Goodfellow M."/>
            <person name="Allenby N."/>
            <person name="Ward A.C."/>
        </authorList>
    </citation>
    <scope>NUCLEOTIDE SEQUENCE</scope>
    <source>
        <strain evidence="1">MS1.AVA.4</strain>
    </source>
</reference>
<gene>
    <name evidence="1" type="ORF">WKI58_01920</name>
</gene>
<proteinExistence type="predicted"/>
<keyword evidence="2" id="KW-1185">Reference proteome</keyword>
<dbReference type="EMBL" id="JBBKAI010000002">
    <property type="protein sequence ID" value="MEJ8655293.1"/>
    <property type="molecule type" value="Genomic_DNA"/>
</dbReference>
<organism evidence="1 2">
    <name type="scientific">Streptomyces pratisoli</name>
    <dbReference type="NCBI Taxonomy" id="3139917"/>
    <lineage>
        <taxon>Bacteria</taxon>
        <taxon>Bacillati</taxon>
        <taxon>Actinomycetota</taxon>
        <taxon>Actinomycetes</taxon>
        <taxon>Kitasatosporales</taxon>
        <taxon>Streptomycetaceae</taxon>
        <taxon>Streptomyces</taxon>
    </lineage>
</organism>